<dbReference type="PANTHER" id="PTHR46769:SF2">
    <property type="entry name" value="FIBROCYSTIN-L ISOFORM 2 PRECURSOR-RELATED"/>
    <property type="match status" value="1"/>
</dbReference>
<dbReference type="InterPro" id="IPR052387">
    <property type="entry name" value="Fibrocystin"/>
</dbReference>
<dbReference type="PANTHER" id="PTHR46769">
    <property type="entry name" value="POLYCYSTIC KIDNEY AND HEPATIC DISEASE 1 (AUTOSOMAL RECESSIVE)-LIKE 1"/>
    <property type="match status" value="1"/>
</dbReference>
<keyword evidence="2" id="KW-0325">Glycoprotein</keyword>
<dbReference type="Proteomes" id="UP000816034">
    <property type="component" value="Unassembled WGS sequence"/>
</dbReference>
<evidence type="ECO:0000313" key="6">
    <source>
        <dbReference type="EMBL" id="KAG2374699.1"/>
    </source>
</evidence>
<dbReference type="InterPro" id="IPR019316">
    <property type="entry name" value="G8_domain"/>
</dbReference>
<accession>A0AA88GHJ2</accession>
<keyword evidence="3" id="KW-0812">Transmembrane</keyword>
<sequence>MVRSRAFHMYQRMTWLVACILMLLLSWVFTTQTVVYGQTSCPHTQSGLILLSSLPQWNVANADLKITQPVKVDQSPGVLLRSITVERGGELIFDNVNLKLNVEYILVKSGAKFIAGSATCPITSKIVITFYGNRTTENVIGSDPYDNTASGSKGFVAWSGSYLQLYGDVNRPTWTNLAEIAWKGNSTIQVMESTQWKVGDKLLITSTDYGELIDNSKGSGPSWMYVYKTNAFPDQNEERTIVQVINSKTFVLDRPLNFTHWGKDYARAEVAVLNRNIVFQGDDSSLNTQFGGHFMIRVLEQVEISGIEVTRMGQKGVLGRYSVHFHVLADQSFNKEQPFFIKDSSIHHSFQRCVVVHDSNGLLIQDNVCFDSFGHQYFLEDGGEMGNQFIHNLGVRPKPVANGDPLQIIPSDHDVAVFWITNPNNTWVKNAAVGGRFPFWFTMPLNVGGISSAKYGISNYYIRPRSQPLGEFKYNVAHSSNGNGFQVDDMLKPDGTTELSGYSPRMGPYGYNVNPSGSSVDALFDSLIAYKNRGYGVWARGGPMVFKNISSFDNRIAMNSPPGPSIIMDSVFTAETDNAGEPWRATDQGGRSRPDFSGTTTLTTLKGYETYDNGGPQILVNVTFRNYVPNKWRQAGALGQLTDGPFKHQTLNRYSNLKFENSNRVFIHTGYYDNNKGTTLLDLDGSTTGLKPGGWIVSNDSILTHAACSVQPDWRGYSCPVSLEGYAQLSITNIGGEFITTTPFGSDPRLANLGVRIPRMIVHDLTRNVSSAVLGARASQTTDHIMHSNVILRNFYAIRWVINMPTPPVLRIGIPSSMNNDWIVVTLQYPRTASLYIYTTANNVEKPLRPVNSLEELVQDPTTYYYDEKGEHLYLYLRNRIGRGWSERWGFPFYSYDGNYVYVNTTCPNRVCSVDRYDLPTNAQYFTKMYHREDRFAGVLKPVVNGARGNGVILAALLPNKKTLDVVVHHDLTLVAKELKFGLGDPKTGVEERYLGQPGVKYSPYSISRFSLDLSVDDLIAVLKGRFFVKLSTSEYPDGHLKGHLYCNQETNAKGEYMCSLPPPVAAAQPCDPAPPDAYHIYNEANDPSQKTGWYFSYYNHSADVAMGVYSIGSRNYTTAPICGESSLFFGLQRGGAVFGKVFSPTDPRYPANIINLSVYKYYEFFVKALTPGELRLNVYFTEVRDNTQRDTTSLPVDPKYVQHFKMDHTRVTRVRIPVTDLPFTNRTSLNAIQRVGFLVSGGVYREFLIDNIRFVKEDVDTFVAPGDIQQSQVVGLQVEGVNPDPDPLRMRQHLESIPVIPVESSAPVQPKTSNSKRATPSTSNANSKMLGYMLTLKNQILLCVFMGILAIMM</sequence>
<dbReference type="RefSeq" id="XP_044543873.1">
    <property type="nucleotide sequence ID" value="XM_044685988.1"/>
</dbReference>
<protein>
    <recommendedName>
        <fullName evidence="5">G8 domain-containing protein</fullName>
    </recommendedName>
</protein>
<evidence type="ECO:0000256" key="1">
    <source>
        <dbReference type="ARBA" id="ARBA00022729"/>
    </source>
</evidence>
<feature type="chain" id="PRO_5041689164" description="G8 domain-containing protein" evidence="4">
    <location>
        <begin position="31"/>
        <end position="1354"/>
    </location>
</feature>
<comment type="caution">
    <text evidence="6">The sequence shown here is derived from an EMBL/GenBank/DDBJ whole genome shotgun (WGS) entry which is preliminary data.</text>
</comment>
<feature type="transmembrane region" description="Helical" evidence="3">
    <location>
        <begin position="1330"/>
        <end position="1353"/>
    </location>
</feature>
<organism evidence="6 7">
    <name type="scientific">Naegleria lovaniensis</name>
    <name type="common">Amoeba</name>
    <dbReference type="NCBI Taxonomy" id="51637"/>
    <lineage>
        <taxon>Eukaryota</taxon>
        <taxon>Discoba</taxon>
        <taxon>Heterolobosea</taxon>
        <taxon>Tetramitia</taxon>
        <taxon>Eutetramitia</taxon>
        <taxon>Vahlkampfiidae</taxon>
        <taxon>Naegleria</taxon>
    </lineage>
</organism>
<evidence type="ECO:0000313" key="7">
    <source>
        <dbReference type="Proteomes" id="UP000816034"/>
    </source>
</evidence>
<gene>
    <name evidence="6" type="ORF">C9374_010443</name>
</gene>
<proteinExistence type="predicted"/>
<evidence type="ECO:0000256" key="3">
    <source>
        <dbReference type="SAM" id="Phobius"/>
    </source>
</evidence>
<reference evidence="6 7" key="1">
    <citation type="journal article" date="2018" name="BMC Genomics">
        <title>The genome of Naegleria lovaniensis, the basis for a comparative approach to unravel pathogenicity factors of the human pathogenic amoeba N. fowleri.</title>
        <authorList>
            <person name="Liechti N."/>
            <person name="Schurch N."/>
            <person name="Bruggmann R."/>
            <person name="Wittwer M."/>
        </authorList>
    </citation>
    <scope>NUCLEOTIDE SEQUENCE [LARGE SCALE GENOMIC DNA]</scope>
    <source>
        <strain evidence="6 7">ATCC 30569</strain>
    </source>
</reference>
<dbReference type="SMART" id="SM01225">
    <property type="entry name" value="G8"/>
    <property type="match status" value="1"/>
</dbReference>
<dbReference type="Pfam" id="PF10162">
    <property type="entry name" value="G8"/>
    <property type="match status" value="1"/>
</dbReference>
<feature type="domain" description="G8" evidence="5">
    <location>
        <begin position="55"/>
        <end position="179"/>
    </location>
</feature>
<dbReference type="InterPro" id="IPR055401">
    <property type="entry name" value="CEMIP_beta-hel_dom"/>
</dbReference>
<keyword evidence="7" id="KW-1185">Reference proteome</keyword>
<dbReference type="GeneID" id="68102897"/>
<keyword evidence="3" id="KW-0472">Membrane</keyword>
<keyword evidence="3" id="KW-1133">Transmembrane helix</keyword>
<dbReference type="PROSITE" id="PS51484">
    <property type="entry name" value="G8"/>
    <property type="match status" value="1"/>
</dbReference>
<keyword evidence="1 4" id="KW-0732">Signal</keyword>
<dbReference type="EMBL" id="PYSW02000043">
    <property type="protein sequence ID" value="KAG2374699.1"/>
    <property type="molecule type" value="Genomic_DNA"/>
</dbReference>
<evidence type="ECO:0000256" key="4">
    <source>
        <dbReference type="SAM" id="SignalP"/>
    </source>
</evidence>
<feature type="signal peptide" evidence="4">
    <location>
        <begin position="1"/>
        <end position="30"/>
    </location>
</feature>
<name>A0AA88GHJ2_NAELO</name>
<dbReference type="Pfam" id="PF24606">
    <property type="entry name" value="CEMIP_beta-hel"/>
    <property type="match status" value="1"/>
</dbReference>
<evidence type="ECO:0000259" key="5">
    <source>
        <dbReference type="PROSITE" id="PS51484"/>
    </source>
</evidence>
<evidence type="ECO:0000256" key="2">
    <source>
        <dbReference type="ARBA" id="ARBA00023180"/>
    </source>
</evidence>